<feature type="transmembrane region" description="Helical" evidence="8">
    <location>
        <begin position="56"/>
        <end position="79"/>
    </location>
</feature>
<name>A0ABS2PY40_9BACL</name>
<protein>
    <submittedName>
        <fullName evidence="9">Multidrug transporter EmrE-like cation transporter</fullName>
    </submittedName>
</protein>
<dbReference type="EMBL" id="JAFBER010000005">
    <property type="protein sequence ID" value="MBM7644942.1"/>
    <property type="molecule type" value="Genomic_DNA"/>
</dbReference>
<dbReference type="InterPro" id="IPR000390">
    <property type="entry name" value="Small_drug/metabolite_transptr"/>
</dbReference>
<dbReference type="InterPro" id="IPR037185">
    <property type="entry name" value="EmrE-like"/>
</dbReference>
<keyword evidence="2" id="KW-0813">Transport</keyword>
<evidence type="ECO:0000256" key="3">
    <source>
        <dbReference type="ARBA" id="ARBA00022475"/>
    </source>
</evidence>
<evidence type="ECO:0000313" key="9">
    <source>
        <dbReference type="EMBL" id="MBM7644942.1"/>
    </source>
</evidence>
<keyword evidence="10" id="KW-1185">Reference proteome</keyword>
<organism evidence="9 10">
    <name type="scientific">Scopulibacillus daqui</name>
    <dbReference type="NCBI Taxonomy" id="1469162"/>
    <lineage>
        <taxon>Bacteria</taxon>
        <taxon>Bacillati</taxon>
        <taxon>Bacillota</taxon>
        <taxon>Bacilli</taxon>
        <taxon>Bacillales</taxon>
        <taxon>Sporolactobacillaceae</taxon>
        <taxon>Scopulibacillus</taxon>
    </lineage>
</organism>
<evidence type="ECO:0000313" key="10">
    <source>
        <dbReference type="Proteomes" id="UP000808914"/>
    </source>
</evidence>
<evidence type="ECO:0000256" key="8">
    <source>
        <dbReference type="SAM" id="Phobius"/>
    </source>
</evidence>
<feature type="transmembrane region" description="Helical" evidence="8">
    <location>
        <begin position="30"/>
        <end position="49"/>
    </location>
</feature>
<evidence type="ECO:0000256" key="4">
    <source>
        <dbReference type="ARBA" id="ARBA00022692"/>
    </source>
</evidence>
<feature type="transmembrane region" description="Helical" evidence="8">
    <location>
        <begin position="85"/>
        <end position="102"/>
    </location>
</feature>
<dbReference type="SUPFAM" id="SSF103481">
    <property type="entry name" value="Multidrug resistance efflux transporter EmrE"/>
    <property type="match status" value="1"/>
</dbReference>
<dbReference type="PANTHER" id="PTHR30561:SF1">
    <property type="entry name" value="MULTIDRUG TRANSPORTER EMRE"/>
    <property type="match status" value="1"/>
</dbReference>
<keyword evidence="5 8" id="KW-1133">Transmembrane helix</keyword>
<evidence type="ECO:0000256" key="2">
    <source>
        <dbReference type="ARBA" id="ARBA00022448"/>
    </source>
</evidence>
<evidence type="ECO:0000256" key="6">
    <source>
        <dbReference type="ARBA" id="ARBA00023136"/>
    </source>
</evidence>
<evidence type="ECO:0000256" key="7">
    <source>
        <dbReference type="RuleBase" id="RU003942"/>
    </source>
</evidence>
<comment type="caution">
    <text evidence="9">The sequence shown here is derived from an EMBL/GenBank/DDBJ whole genome shotgun (WGS) entry which is preliminary data.</text>
</comment>
<comment type="similarity">
    <text evidence="7">Belongs to the drug/metabolite transporter (DMT) superfamily. Small multidrug resistance (SMR) (TC 2.A.7.1) family.</text>
</comment>
<accession>A0ABS2PY40</accession>
<evidence type="ECO:0000256" key="1">
    <source>
        <dbReference type="ARBA" id="ARBA00004651"/>
    </source>
</evidence>
<keyword evidence="4 7" id="KW-0812">Transmembrane</keyword>
<dbReference type="InterPro" id="IPR045324">
    <property type="entry name" value="Small_multidrug_res"/>
</dbReference>
<dbReference type="PANTHER" id="PTHR30561">
    <property type="entry name" value="SMR FAMILY PROTON-DEPENDENT DRUG EFFLUX TRANSPORTER SUGE"/>
    <property type="match status" value="1"/>
</dbReference>
<keyword evidence="3" id="KW-1003">Cell membrane</keyword>
<reference evidence="9 10" key="1">
    <citation type="submission" date="2021-01" db="EMBL/GenBank/DDBJ databases">
        <title>Genomic Encyclopedia of Type Strains, Phase IV (KMG-IV): sequencing the most valuable type-strain genomes for metagenomic binning, comparative biology and taxonomic classification.</title>
        <authorList>
            <person name="Goeker M."/>
        </authorList>
    </citation>
    <scope>NUCLEOTIDE SEQUENCE [LARGE SCALE GENOMIC DNA]</scope>
    <source>
        <strain evidence="9 10">DSM 28236</strain>
    </source>
</reference>
<sequence length="111" mass="12173">MRFWTGLSLAIICEVIGVTFLNYSRGLTELFPTLIAFIFYLSSILCYMWSARGKEVGVVGALFAGLGTVLVLLIGFFAFDEKVSMLKLIGIALIIIGVARLSKKSKRKGAF</sequence>
<dbReference type="Pfam" id="PF00893">
    <property type="entry name" value="Multi_Drug_Res"/>
    <property type="match status" value="1"/>
</dbReference>
<dbReference type="RefSeq" id="WP_205002891.1">
    <property type="nucleotide sequence ID" value="NZ_JAFBER010000005.1"/>
</dbReference>
<evidence type="ECO:0000256" key="5">
    <source>
        <dbReference type="ARBA" id="ARBA00022989"/>
    </source>
</evidence>
<dbReference type="Gene3D" id="1.10.3730.20">
    <property type="match status" value="1"/>
</dbReference>
<dbReference type="Proteomes" id="UP000808914">
    <property type="component" value="Unassembled WGS sequence"/>
</dbReference>
<gene>
    <name evidence="9" type="ORF">JOD45_001151</name>
</gene>
<comment type="subcellular location">
    <subcellularLocation>
        <location evidence="1 7">Cell membrane</location>
        <topology evidence="1 7">Multi-pass membrane protein</topology>
    </subcellularLocation>
</comment>
<keyword evidence="6 8" id="KW-0472">Membrane</keyword>
<proteinExistence type="inferred from homology"/>